<proteinExistence type="predicted"/>
<feature type="region of interest" description="Disordered" evidence="1">
    <location>
        <begin position="129"/>
        <end position="168"/>
    </location>
</feature>
<dbReference type="AlphaFoldDB" id="A0AAE0X923"/>
<dbReference type="EMBL" id="JAULSO010000002">
    <property type="protein sequence ID" value="KAK3688227.1"/>
    <property type="molecule type" value="Genomic_DNA"/>
</dbReference>
<keyword evidence="3" id="KW-1185">Reference proteome</keyword>
<reference evidence="2" key="2">
    <citation type="submission" date="2023-06" db="EMBL/GenBank/DDBJ databases">
        <authorList>
            <consortium name="Lawrence Berkeley National Laboratory"/>
            <person name="Haridas S."/>
            <person name="Hensen N."/>
            <person name="Bonometti L."/>
            <person name="Westerberg I."/>
            <person name="Brannstrom I.O."/>
            <person name="Guillou S."/>
            <person name="Cros-Aarteil S."/>
            <person name="Calhoun S."/>
            <person name="Kuo A."/>
            <person name="Mondo S."/>
            <person name="Pangilinan J."/>
            <person name="Riley R."/>
            <person name="Labutti K."/>
            <person name="Andreopoulos B."/>
            <person name="Lipzen A."/>
            <person name="Chen C."/>
            <person name="Yanf M."/>
            <person name="Daum C."/>
            <person name="Ng V."/>
            <person name="Clum A."/>
            <person name="Steindorff A."/>
            <person name="Ohm R."/>
            <person name="Martin F."/>
            <person name="Silar P."/>
            <person name="Natvig D."/>
            <person name="Lalanne C."/>
            <person name="Gautier V."/>
            <person name="Ament-Velasquez S.L."/>
            <person name="Kruys A."/>
            <person name="Hutchinson M.I."/>
            <person name="Powell A.J."/>
            <person name="Barry K."/>
            <person name="Miller A.N."/>
            <person name="Grigoriev I.V."/>
            <person name="Debuchy R."/>
            <person name="Gladieux P."/>
            <person name="Thoren M.H."/>
            <person name="Johannesson H."/>
        </authorList>
    </citation>
    <scope>NUCLEOTIDE SEQUENCE</scope>
    <source>
        <strain evidence="2">CBS 314.62</strain>
    </source>
</reference>
<reference evidence="2" key="1">
    <citation type="journal article" date="2023" name="Mol. Phylogenet. Evol.">
        <title>Genome-scale phylogeny and comparative genomics of the fungal order Sordariales.</title>
        <authorList>
            <person name="Hensen N."/>
            <person name="Bonometti L."/>
            <person name="Westerberg I."/>
            <person name="Brannstrom I.O."/>
            <person name="Guillou S."/>
            <person name="Cros-Aarteil S."/>
            <person name="Calhoun S."/>
            <person name="Haridas S."/>
            <person name="Kuo A."/>
            <person name="Mondo S."/>
            <person name="Pangilinan J."/>
            <person name="Riley R."/>
            <person name="LaButti K."/>
            <person name="Andreopoulos B."/>
            <person name="Lipzen A."/>
            <person name="Chen C."/>
            <person name="Yan M."/>
            <person name="Daum C."/>
            <person name="Ng V."/>
            <person name="Clum A."/>
            <person name="Steindorff A."/>
            <person name="Ohm R.A."/>
            <person name="Martin F."/>
            <person name="Silar P."/>
            <person name="Natvig D.O."/>
            <person name="Lalanne C."/>
            <person name="Gautier V."/>
            <person name="Ament-Velasquez S.L."/>
            <person name="Kruys A."/>
            <person name="Hutchinson M.I."/>
            <person name="Powell A.J."/>
            <person name="Barry K."/>
            <person name="Miller A.N."/>
            <person name="Grigoriev I.V."/>
            <person name="Debuchy R."/>
            <person name="Gladieux P."/>
            <person name="Hiltunen Thoren M."/>
            <person name="Johannesson H."/>
        </authorList>
    </citation>
    <scope>NUCLEOTIDE SEQUENCE</scope>
    <source>
        <strain evidence="2">CBS 314.62</strain>
    </source>
</reference>
<feature type="region of interest" description="Disordered" evidence="1">
    <location>
        <begin position="406"/>
        <end position="425"/>
    </location>
</feature>
<feature type="compositionally biased region" description="Basic residues" evidence="1">
    <location>
        <begin position="1"/>
        <end position="10"/>
    </location>
</feature>
<evidence type="ECO:0000313" key="2">
    <source>
        <dbReference type="EMBL" id="KAK3688227.1"/>
    </source>
</evidence>
<gene>
    <name evidence="2" type="ORF">B0T22DRAFT_511550</name>
</gene>
<feature type="region of interest" description="Disordered" evidence="1">
    <location>
        <begin position="356"/>
        <end position="380"/>
    </location>
</feature>
<feature type="region of interest" description="Disordered" evidence="1">
    <location>
        <begin position="1"/>
        <end position="30"/>
    </location>
</feature>
<protein>
    <submittedName>
        <fullName evidence="2">Uncharacterized protein</fullName>
    </submittedName>
</protein>
<feature type="region of interest" description="Disordered" evidence="1">
    <location>
        <begin position="458"/>
        <end position="489"/>
    </location>
</feature>
<accession>A0AAE0X923</accession>
<sequence>MMLMRQKRRASTGAVSSAPKRRRANSDEDGYRGRLIIRAVDPRQTRSKAARPGAEPLLALSMDHDGEVPIIVSFGFSVVTQLPSSAVSSPLSPPPPSPLPSPLSSIASILSSPVSSPAASVIFVKYHPTPLPQPSNPPTTTPNIIGGSDTSHSPSRTPSESWIGSPGVSMSMSTTSCSTFIRSDAPSVSSGMWDSDAPRSPTFGCLPDFPMTESGRFILAMPPRSRCLSHSAARERFAPDFGFGPARRSSGCKARASSLPNIKTGNRPVVQEEILSGVSPKTVVVLAVPFTPYNSPADTPSSETKRVSNAGLGKRKRSSGDEGAQADDESDSLCPSWCSPGCNPCPHCRRRRLSASSTVAQPVLSPSSKKSKSSHGSIEVDGDFSKLQKYLAAGMSQWDTHELSLVPSNEENNDNNNRSGGSASSSARMWLSQYLGGQPNEEDSVTIMDNGNGFSVGFWNPPEEQGQQAASEERESKAKRISDSAASDVLKSSYPEWTVRDVSKDPNWGYGLGETLL</sequence>
<organism evidence="2 3">
    <name type="scientific">Podospora appendiculata</name>
    <dbReference type="NCBI Taxonomy" id="314037"/>
    <lineage>
        <taxon>Eukaryota</taxon>
        <taxon>Fungi</taxon>
        <taxon>Dikarya</taxon>
        <taxon>Ascomycota</taxon>
        <taxon>Pezizomycotina</taxon>
        <taxon>Sordariomycetes</taxon>
        <taxon>Sordariomycetidae</taxon>
        <taxon>Sordariales</taxon>
        <taxon>Podosporaceae</taxon>
        <taxon>Podospora</taxon>
    </lineage>
</organism>
<feature type="region of interest" description="Disordered" evidence="1">
    <location>
        <begin position="292"/>
        <end position="333"/>
    </location>
</feature>
<dbReference type="Proteomes" id="UP001270362">
    <property type="component" value="Unassembled WGS sequence"/>
</dbReference>
<comment type="caution">
    <text evidence="2">The sequence shown here is derived from an EMBL/GenBank/DDBJ whole genome shotgun (WGS) entry which is preliminary data.</text>
</comment>
<feature type="compositionally biased region" description="Polar residues" evidence="1">
    <location>
        <begin position="292"/>
        <end position="302"/>
    </location>
</feature>
<evidence type="ECO:0000313" key="3">
    <source>
        <dbReference type="Proteomes" id="UP001270362"/>
    </source>
</evidence>
<feature type="compositionally biased region" description="Basic and acidic residues" evidence="1">
    <location>
        <begin position="471"/>
        <end position="482"/>
    </location>
</feature>
<name>A0AAE0X923_9PEZI</name>
<feature type="compositionally biased region" description="Pro residues" evidence="1">
    <location>
        <begin position="129"/>
        <end position="140"/>
    </location>
</feature>
<evidence type="ECO:0000256" key="1">
    <source>
        <dbReference type="SAM" id="MobiDB-lite"/>
    </source>
</evidence>
<feature type="compositionally biased region" description="Low complexity" evidence="1">
    <location>
        <begin position="408"/>
        <end position="425"/>
    </location>
</feature>
<feature type="compositionally biased region" description="Polar residues" evidence="1">
    <location>
        <begin position="148"/>
        <end position="162"/>
    </location>
</feature>